<accession>A0A090AJW8</accession>
<keyword evidence="8 13" id="KW-0378">Hydrolase</keyword>
<evidence type="ECO:0000256" key="12">
    <source>
        <dbReference type="ARBA" id="ARBA00023268"/>
    </source>
</evidence>
<feature type="binding site" evidence="15">
    <location>
        <position position="169"/>
    </location>
    <ligand>
        <name>NADP(+)</name>
        <dbReference type="ChEBI" id="CHEBI:58349"/>
    </ligand>
</feature>
<evidence type="ECO:0000256" key="14">
    <source>
        <dbReference type="PIRSR" id="PIRSR006769-1"/>
    </source>
</evidence>
<feature type="binding site" evidence="15">
    <location>
        <position position="195"/>
    </location>
    <ligand>
        <name>NADP(+)</name>
        <dbReference type="ChEBI" id="CHEBI:58349"/>
    </ligand>
</feature>
<name>A0A090AJW8_9ENTR</name>
<comment type="function">
    <text evidence="1 13">Converts 2,5-diamino-6-(ribosylamino)-4(3h)-pyrimidinone 5'-phosphate into 5-amino-6-(ribosylamino)-2,4(1h,3h)-pyrimidinedione 5'-phosphate.</text>
</comment>
<comment type="catalytic activity">
    <reaction evidence="13">
        <text>5-amino-6-(5-phospho-D-ribitylamino)uracil + NADP(+) = 5-amino-6-(5-phospho-D-ribosylamino)uracil + NADPH + H(+)</text>
        <dbReference type="Rhea" id="RHEA:17845"/>
        <dbReference type="ChEBI" id="CHEBI:15378"/>
        <dbReference type="ChEBI" id="CHEBI:57783"/>
        <dbReference type="ChEBI" id="CHEBI:58349"/>
        <dbReference type="ChEBI" id="CHEBI:58421"/>
        <dbReference type="ChEBI" id="CHEBI:58453"/>
        <dbReference type="EC" id="1.1.1.193"/>
    </reaction>
</comment>
<keyword evidence="7 13" id="KW-0479">Metal-binding</keyword>
<keyword evidence="10 13" id="KW-0521">NADP</keyword>
<evidence type="ECO:0000256" key="3">
    <source>
        <dbReference type="ARBA" id="ARBA00004910"/>
    </source>
</evidence>
<dbReference type="Pfam" id="PF00383">
    <property type="entry name" value="dCMP_cyt_deam_1"/>
    <property type="match status" value="1"/>
</dbReference>
<reference evidence="18 19" key="2">
    <citation type="journal article" date="2014" name="Curr. Biol.">
        <title>Symbiont-Supplemented Maternal Investment Underpinning Host's Ecological Adaptation.</title>
        <authorList>
            <person name="Kaiwa N."/>
            <person name="Hosokawa T."/>
            <person name="Nikoh N."/>
            <person name="Tanahashi M."/>
            <person name="Moriyama M."/>
            <person name="Meng X.Y."/>
            <person name="Maeda T."/>
            <person name="Yamaguchi K."/>
            <person name="Shigenobu S."/>
            <person name="Ito M."/>
            <person name="Fukatsu T."/>
        </authorList>
    </citation>
    <scope>NUCLEOTIDE SEQUENCE [LARGE SCALE GENOMIC DNA]</scope>
    <source>
        <strain evidence="18 19">UwTKB</strain>
    </source>
</reference>
<evidence type="ECO:0000256" key="5">
    <source>
        <dbReference type="ARBA" id="ARBA00007417"/>
    </source>
</evidence>
<dbReference type="GO" id="GO:0008270">
    <property type="term" value="F:zinc ion binding"/>
    <property type="evidence" value="ECO:0007669"/>
    <property type="project" value="InterPro"/>
</dbReference>
<evidence type="ECO:0000256" key="10">
    <source>
        <dbReference type="ARBA" id="ARBA00022857"/>
    </source>
</evidence>
<evidence type="ECO:0000256" key="11">
    <source>
        <dbReference type="ARBA" id="ARBA00023002"/>
    </source>
</evidence>
<comment type="pathway">
    <text evidence="2 13">Cofactor biosynthesis; riboflavin biosynthesis; 5-amino-6-(D-ribitylamino)uracil from GTP: step 2/4.</text>
</comment>
<feature type="binding site" evidence="15">
    <location>
        <position position="233"/>
    </location>
    <ligand>
        <name>NADP(+)</name>
        <dbReference type="ChEBI" id="CHEBI:58349"/>
    </ligand>
</feature>
<dbReference type="PANTHER" id="PTHR38011:SF7">
    <property type="entry name" value="2,5-DIAMINO-6-RIBOSYLAMINO-4(3H)-PYRIMIDINONE 5'-PHOSPHATE REDUCTASE"/>
    <property type="match status" value="1"/>
</dbReference>
<evidence type="ECO:0000256" key="16">
    <source>
        <dbReference type="PIRSR" id="PIRSR006769-3"/>
    </source>
</evidence>
<keyword evidence="6 13" id="KW-0686">Riboflavin biosynthesis</keyword>
<dbReference type="EC" id="3.5.4.26" evidence="13"/>
<dbReference type="InterPro" id="IPR016193">
    <property type="entry name" value="Cytidine_deaminase-like"/>
</dbReference>
<comment type="cofactor">
    <cofactor evidence="13 16">
        <name>Zn(2+)</name>
        <dbReference type="ChEBI" id="CHEBI:29105"/>
    </cofactor>
    <text evidence="13 16">Binds 1 zinc ion.</text>
</comment>
<evidence type="ECO:0000256" key="2">
    <source>
        <dbReference type="ARBA" id="ARBA00004882"/>
    </source>
</evidence>
<protein>
    <recommendedName>
        <fullName evidence="13">Riboflavin biosynthesis protein RibD</fullName>
    </recommendedName>
    <domain>
        <recommendedName>
            <fullName evidence="13">Diaminohydroxyphosphoribosylaminopyrimidine deaminase</fullName>
            <shortName evidence="13">DRAP deaminase</shortName>
            <ecNumber evidence="13">3.5.4.26</ecNumber>
        </recommendedName>
        <alternativeName>
            <fullName evidence="13">Riboflavin-specific deaminase</fullName>
        </alternativeName>
    </domain>
    <domain>
        <recommendedName>
            <fullName evidence="13">5-amino-6-(5-phosphoribosylamino)uracil reductase</fullName>
            <ecNumber evidence="13">1.1.1.193</ecNumber>
        </recommendedName>
        <alternativeName>
            <fullName evidence="13">HTP reductase</fullName>
        </alternativeName>
    </domain>
</protein>
<feature type="binding site" evidence="15">
    <location>
        <position position="203"/>
    </location>
    <ligand>
        <name>substrate</name>
    </ligand>
</feature>
<dbReference type="PROSITE" id="PS51747">
    <property type="entry name" value="CYT_DCMP_DEAMINASES_2"/>
    <property type="match status" value="1"/>
</dbReference>
<dbReference type="FunFam" id="3.40.140.10:FF:000025">
    <property type="entry name" value="Riboflavin biosynthesis protein RibD"/>
    <property type="match status" value="1"/>
</dbReference>
<feature type="binding site" evidence="15">
    <location>
        <position position="300"/>
    </location>
    <ligand>
        <name>substrate</name>
    </ligand>
</feature>
<dbReference type="PIRSF" id="PIRSF006769">
    <property type="entry name" value="RibD"/>
    <property type="match status" value="1"/>
</dbReference>
<evidence type="ECO:0000259" key="17">
    <source>
        <dbReference type="PROSITE" id="PS51747"/>
    </source>
</evidence>
<dbReference type="Gene3D" id="3.40.140.10">
    <property type="entry name" value="Cytidine Deaminase, domain 2"/>
    <property type="match status" value="1"/>
</dbReference>
<feature type="active site" description="Proton donor" evidence="14">
    <location>
        <position position="51"/>
    </location>
</feature>
<evidence type="ECO:0000256" key="15">
    <source>
        <dbReference type="PIRSR" id="PIRSR006769-2"/>
    </source>
</evidence>
<dbReference type="GO" id="GO:0050661">
    <property type="term" value="F:NADP binding"/>
    <property type="evidence" value="ECO:0007669"/>
    <property type="project" value="InterPro"/>
</dbReference>
<gene>
    <name evidence="18" type="primary">ribD</name>
    <name evidence="18" type="ORF">TGUWTKB_5270</name>
</gene>
<evidence type="ECO:0000256" key="7">
    <source>
        <dbReference type="ARBA" id="ARBA00022723"/>
    </source>
</evidence>
<feature type="binding site" evidence="15">
    <location>
        <position position="183"/>
    </location>
    <ligand>
        <name>substrate</name>
    </ligand>
</feature>
<evidence type="ECO:0000313" key="19">
    <source>
        <dbReference type="Proteomes" id="UP000031627"/>
    </source>
</evidence>
<dbReference type="Proteomes" id="UP000031627">
    <property type="component" value="Chromosome"/>
</dbReference>
<comment type="similarity">
    <text evidence="4 13">In the N-terminal section; belongs to the cytidine and deoxycytidylate deaminase family.</text>
</comment>
<dbReference type="STRING" id="1410383.TGUWTKB_5270"/>
<dbReference type="HOGENOM" id="CLU_036590_1_2_6"/>
<evidence type="ECO:0000256" key="1">
    <source>
        <dbReference type="ARBA" id="ARBA00002151"/>
    </source>
</evidence>
<dbReference type="InterPro" id="IPR050765">
    <property type="entry name" value="Riboflavin_Biosynth_HTPR"/>
</dbReference>
<comment type="pathway">
    <text evidence="3 13">Cofactor biosynthesis; riboflavin biosynthesis; 5-amino-6-(D-ribitylamino)uracil from GTP: step 3/4.</text>
</comment>
<dbReference type="InterPro" id="IPR011549">
    <property type="entry name" value="RibD_C"/>
</dbReference>
<dbReference type="SUPFAM" id="SSF53927">
    <property type="entry name" value="Cytidine deaminase-like"/>
    <property type="match status" value="1"/>
</dbReference>
<dbReference type="InterPro" id="IPR002734">
    <property type="entry name" value="RibDG_C"/>
</dbReference>
<keyword evidence="11 13" id="KW-0560">Oxidoreductase</keyword>
<reference evidence="19" key="1">
    <citation type="submission" date="2013-11" db="EMBL/GenBank/DDBJ databases">
        <title>Symbiont-containing voluminous jelly as an extraordinary maternal gift for overwintering insect nymphs.</title>
        <authorList>
            <person name="Kaiwa N."/>
            <person name="Hosokawa T."/>
            <person name="Nikoh N."/>
            <person name="Meng X.Y."/>
            <person name="Tanahashi M."/>
            <person name="Moriyama M."/>
            <person name="Maeda T."/>
            <person name="Yamaguchi K."/>
            <person name="Shigenobu S."/>
            <person name="Ito M."/>
            <person name="Fukatsu T."/>
        </authorList>
    </citation>
    <scope>NUCLEOTIDE SEQUENCE [LARGE SCALE GENOMIC DNA]</scope>
    <source>
        <strain evidence="19">UwTKB</strain>
    </source>
</reference>
<dbReference type="OrthoDB" id="9800865at2"/>
<evidence type="ECO:0000256" key="8">
    <source>
        <dbReference type="ARBA" id="ARBA00022801"/>
    </source>
</evidence>
<evidence type="ECO:0000256" key="13">
    <source>
        <dbReference type="PIRNR" id="PIRNR006769"/>
    </source>
</evidence>
<dbReference type="UniPathway" id="UPA00275">
    <property type="reaction ID" value="UER00401"/>
</dbReference>
<dbReference type="EMBL" id="AP014521">
    <property type="protein sequence ID" value="BAP58753.1"/>
    <property type="molecule type" value="Genomic_DNA"/>
</dbReference>
<dbReference type="CDD" id="cd01284">
    <property type="entry name" value="Riboflavin_deaminase-reductase"/>
    <property type="match status" value="1"/>
</dbReference>
<dbReference type="EC" id="1.1.1.193" evidence="13"/>
<dbReference type="GO" id="GO:0008703">
    <property type="term" value="F:5-amino-6-(5-phosphoribosylamino)uracil reductase activity"/>
    <property type="evidence" value="ECO:0007669"/>
    <property type="project" value="UniProtKB-EC"/>
</dbReference>
<dbReference type="NCBIfam" id="TIGR00326">
    <property type="entry name" value="eubact_ribD"/>
    <property type="match status" value="1"/>
</dbReference>
<dbReference type="Pfam" id="PF01872">
    <property type="entry name" value="RibD_C"/>
    <property type="match status" value="1"/>
</dbReference>
<feature type="binding site" evidence="15">
    <location>
        <position position="206"/>
    </location>
    <ligand>
        <name>substrate</name>
    </ligand>
</feature>
<feature type="domain" description="CMP/dCMP-type deaminase" evidence="17">
    <location>
        <begin position="1"/>
        <end position="121"/>
    </location>
</feature>
<dbReference type="NCBIfam" id="TIGR00227">
    <property type="entry name" value="ribD_Cterm"/>
    <property type="match status" value="1"/>
</dbReference>
<keyword evidence="19" id="KW-1185">Reference proteome</keyword>
<evidence type="ECO:0000313" key="18">
    <source>
        <dbReference type="EMBL" id="BAP58753.1"/>
    </source>
</evidence>
<sequence>MDDFYMNRALQLAYRGIFTTDPNPNVGCVIVKNNHIVGEGWHRKAGDMHAEIYALINAGKNSLNATAYITLEPCNHFGKTPPCCIELIKSGINRVVIATKDPNPLVSGKSLTYLQKHGIQTKVGTMANEAKKINCGFFKRMKTGFPWIQIKMASSIDGRTSLLSEKKCWITDSFSRSDVQKFRAQSSAILSSSATVMIDNPSLNVRWNELDTNTKVILKKEDVRQPIIIIIDSKNKVTSQYKIINQSSNNIWFIRKNIKREFLSLKKIKQILVPTKNENIDLLKMFLILGKKQINKILVESGPKLAGALIKQKLADEIILYMSPKIFGHENKELFYIPKLHKLSEALEYKFTDIQVLGNDLRLILTPKKNI</sequence>
<dbReference type="Gene3D" id="3.40.430.10">
    <property type="entry name" value="Dihydrofolate Reductase, subunit A"/>
    <property type="match status" value="1"/>
</dbReference>
<feature type="binding site" evidence="15">
    <location>
        <position position="153"/>
    </location>
    <ligand>
        <name>NADP(+)</name>
        <dbReference type="ChEBI" id="CHEBI:58349"/>
    </ligand>
</feature>
<dbReference type="SUPFAM" id="SSF53597">
    <property type="entry name" value="Dihydrofolate reductase-like"/>
    <property type="match status" value="1"/>
</dbReference>
<keyword evidence="9 13" id="KW-0862">Zinc</keyword>
<feature type="binding site" evidence="16">
    <location>
        <position position="83"/>
    </location>
    <ligand>
        <name>Zn(2+)</name>
        <dbReference type="ChEBI" id="CHEBI:29105"/>
        <note>catalytic</note>
    </ligand>
</feature>
<evidence type="ECO:0000256" key="4">
    <source>
        <dbReference type="ARBA" id="ARBA00005259"/>
    </source>
</evidence>
<dbReference type="PROSITE" id="PS00903">
    <property type="entry name" value="CYT_DCMP_DEAMINASES_1"/>
    <property type="match status" value="1"/>
</dbReference>
<feature type="binding site" evidence="16">
    <location>
        <position position="49"/>
    </location>
    <ligand>
        <name>Zn(2+)</name>
        <dbReference type="ChEBI" id="CHEBI:29105"/>
        <note>catalytic</note>
    </ligand>
</feature>
<dbReference type="InterPro" id="IPR002125">
    <property type="entry name" value="CMP_dCMP_dom"/>
</dbReference>
<dbReference type="InterPro" id="IPR024072">
    <property type="entry name" value="DHFR-like_dom_sf"/>
</dbReference>
<feature type="binding site" evidence="16">
    <location>
        <position position="74"/>
    </location>
    <ligand>
        <name>Zn(2+)</name>
        <dbReference type="ChEBI" id="CHEBI:29105"/>
        <note>catalytic</note>
    </ligand>
</feature>
<comment type="similarity">
    <text evidence="5 13">In the C-terminal section; belongs to the HTP reductase family.</text>
</comment>
<evidence type="ECO:0000256" key="6">
    <source>
        <dbReference type="ARBA" id="ARBA00022619"/>
    </source>
</evidence>
<proteinExistence type="inferred from homology"/>
<dbReference type="AlphaFoldDB" id="A0A090AJW8"/>
<keyword evidence="12" id="KW-0511">Multifunctional enzyme</keyword>
<dbReference type="InterPro" id="IPR004794">
    <property type="entry name" value="Eubact_RibD"/>
</dbReference>
<comment type="catalytic activity">
    <reaction evidence="13">
        <text>2,5-diamino-6-hydroxy-4-(5-phosphoribosylamino)-pyrimidine + H2O + H(+) = 5-amino-6-(5-phospho-D-ribosylamino)uracil + NH4(+)</text>
        <dbReference type="Rhea" id="RHEA:21868"/>
        <dbReference type="ChEBI" id="CHEBI:15377"/>
        <dbReference type="ChEBI" id="CHEBI:15378"/>
        <dbReference type="ChEBI" id="CHEBI:28938"/>
        <dbReference type="ChEBI" id="CHEBI:58453"/>
        <dbReference type="ChEBI" id="CHEBI:58614"/>
        <dbReference type="EC" id="3.5.4.26"/>
    </reaction>
</comment>
<organism evidence="18 19">
    <name type="scientific">Candidatus Tachikawaea gelatinosa</name>
    <dbReference type="NCBI Taxonomy" id="1410383"/>
    <lineage>
        <taxon>Bacteria</taxon>
        <taxon>Pseudomonadati</taxon>
        <taxon>Pseudomonadota</taxon>
        <taxon>Gammaproteobacteria</taxon>
        <taxon>Enterobacterales</taxon>
        <taxon>Enterobacteriaceae</taxon>
        <taxon>Candidatus Tachikawaea</taxon>
    </lineage>
</organism>
<dbReference type="GO" id="GO:0008835">
    <property type="term" value="F:diaminohydroxyphosphoribosylaminopyrimidine deaminase activity"/>
    <property type="evidence" value="ECO:0007669"/>
    <property type="project" value="UniProtKB-EC"/>
</dbReference>
<feature type="binding site" evidence="15">
    <location>
        <position position="199"/>
    </location>
    <ligand>
        <name>NADP(+)</name>
        <dbReference type="ChEBI" id="CHEBI:58349"/>
    </ligand>
</feature>
<dbReference type="InterPro" id="IPR016192">
    <property type="entry name" value="APOBEC/CMP_deaminase_Zn-bd"/>
</dbReference>
<feature type="binding site" evidence="15">
    <location>
        <begin position="302"/>
        <end position="308"/>
    </location>
    <ligand>
        <name>NADP(+)</name>
        <dbReference type="ChEBI" id="CHEBI:58349"/>
    </ligand>
</feature>
<dbReference type="KEGG" id="sbw:TGUWTKB_5270"/>
<dbReference type="GO" id="GO:0009231">
    <property type="term" value="P:riboflavin biosynthetic process"/>
    <property type="evidence" value="ECO:0007669"/>
    <property type="project" value="UniProtKB-UniPathway"/>
</dbReference>
<evidence type="ECO:0000256" key="9">
    <source>
        <dbReference type="ARBA" id="ARBA00022833"/>
    </source>
</evidence>
<dbReference type="PANTHER" id="PTHR38011">
    <property type="entry name" value="DIHYDROFOLATE REDUCTASE FAMILY PROTEIN (AFU_ORTHOLOGUE AFUA_8G06820)"/>
    <property type="match status" value="1"/>
</dbReference>